<feature type="domain" description="NmrA-like" evidence="3">
    <location>
        <begin position="5"/>
        <end position="152"/>
    </location>
</feature>
<evidence type="ECO:0000313" key="5">
    <source>
        <dbReference type="Proteomes" id="UP001358417"/>
    </source>
</evidence>
<keyword evidence="2" id="KW-0560">Oxidoreductase</keyword>
<reference evidence="4 5" key="1">
    <citation type="submission" date="2023-08" db="EMBL/GenBank/DDBJ databases">
        <title>Black Yeasts Isolated from many extreme environments.</title>
        <authorList>
            <person name="Coleine C."/>
            <person name="Stajich J.E."/>
            <person name="Selbmann L."/>
        </authorList>
    </citation>
    <scope>NUCLEOTIDE SEQUENCE [LARGE SCALE GENOMIC DNA]</scope>
    <source>
        <strain evidence="4 5">CCFEE 5792</strain>
    </source>
</reference>
<gene>
    <name evidence="4" type="ORF">LTR84_001653</name>
</gene>
<dbReference type="Pfam" id="PF05368">
    <property type="entry name" value="NmrA"/>
    <property type="match status" value="1"/>
</dbReference>
<dbReference type="Gene3D" id="3.40.50.720">
    <property type="entry name" value="NAD(P)-binding Rossmann-like Domain"/>
    <property type="match status" value="1"/>
</dbReference>
<dbReference type="PANTHER" id="PTHR47706">
    <property type="entry name" value="NMRA-LIKE FAMILY PROTEIN"/>
    <property type="match status" value="1"/>
</dbReference>
<dbReference type="RefSeq" id="XP_064706817.1">
    <property type="nucleotide sequence ID" value="XM_064845272.1"/>
</dbReference>
<dbReference type="PANTHER" id="PTHR47706:SF1">
    <property type="entry name" value="CIPA-LIKE, PUTATIVE (AFU_ORTHOLOGUE AFUA_1G12460)-RELATED"/>
    <property type="match status" value="1"/>
</dbReference>
<dbReference type="Gene3D" id="3.90.25.10">
    <property type="entry name" value="UDP-galactose 4-epimerase, domain 1"/>
    <property type="match status" value="1"/>
</dbReference>
<keyword evidence="1" id="KW-0521">NADP</keyword>
<name>A0AAV9NFM9_9EURO</name>
<dbReference type="InterPro" id="IPR045312">
    <property type="entry name" value="PCBER-like"/>
</dbReference>
<proteinExistence type="predicted"/>
<dbReference type="InterPro" id="IPR036291">
    <property type="entry name" value="NAD(P)-bd_dom_sf"/>
</dbReference>
<organism evidence="4 5">
    <name type="scientific">Exophiala bonariae</name>
    <dbReference type="NCBI Taxonomy" id="1690606"/>
    <lineage>
        <taxon>Eukaryota</taxon>
        <taxon>Fungi</taxon>
        <taxon>Dikarya</taxon>
        <taxon>Ascomycota</taxon>
        <taxon>Pezizomycotina</taxon>
        <taxon>Eurotiomycetes</taxon>
        <taxon>Chaetothyriomycetidae</taxon>
        <taxon>Chaetothyriales</taxon>
        <taxon>Herpotrichiellaceae</taxon>
        <taxon>Exophiala</taxon>
    </lineage>
</organism>
<evidence type="ECO:0000313" key="4">
    <source>
        <dbReference type="EMBL" id="KAK5053692.1"/>
    </source>
</evidence>
<accession>A0AAV9NFM9</accession>
<keyword evidence="5" id="KW-1185">Reference proteome</keyword>
<protein>
    <recommendedName>
        <fullName evidence="3">NmrA-like domain-containing protein</fullName>
    </recommendedName>
</protein>
<evidence type="ECO:0000256" key="2">
    <source>
        <dbReference type="ARBA" id="ARBA00023002"/>
    </source>
</evidence>
<comment type="caution">
    <text evidence="4">The sequence shown here is derived from an EMBL/GenBank/DDBJ whole genome shotgun (WGS) entry which is preliminary data.</text>
</comment>
<dbReference type="InterPro" id="IPR051609">
    <property type="entry name" value="NmrA/Isoflavone_reductase-like"/>
</dbReference>
<evidence type="ECO:0000259" key="3">
    <source>
        <dbReference type="Pfam" id="PF05368"/>
    </source>
</evidence>
<dbReference type="Proteomes" id="UP001358417">
    <property type="component" value="Unassembled WGS sequence"/>
</dbReference>
<evidence type="ECO:0000256" key="1">
    <source>
        <dbReference type="ARBA" id="ARBA00022857"/>
    </source>
</evidence>
<dbReference type="SUPFAM" id="SSF51735">
    <property type="entry name" value="NAD(P)-binding Rossmann-fold domains"/>
    <property type="match status" value="1"/>
</dbReference>
<sequence>MSSLHIALVGATGNLGPAILHQLAVASFKITVLTRVGGSSKVEVPPGADILVKEVDYDDHGALVAALQTVEVAVSTLGFQSLFETQKKIIDACIEARVTRFLPSEFGNDTANENVRKLPVFLEKVKTQEYLVSKVANHPELSYTFLYTNSFFDWQLKIGFMVNLKDHTATLYDGGDVLFSATRLSTIGRAIVAVCKSLEATRNQDIYVHDASVTQKKLIDIARGIDDHQWQTNTVSTVDVERDAYSLLESGVQGDMVKASLGFISRACWGSGYGGDFTKKIHNEMLGIPLMSDDEIRDMIEEIISSSS</sequence>
<dbReference type="AlphaFoldDB" id="A0AAV9NFM9"/>
<dbReference type="GO" id="GO:0016491">
    <property type="term" value="F:oxidoreductase activity"/>
    <property type="evidence" value="ECO:0007669"/>
    <property type="project" value="UniProtKB-KW"/>
</dbReference>
<dbReference type="EMBL" id="JAVRRD010000011">
    <property type="protein sequence ID" value="KAK5053692.1"/>
    <property type="molecule type" value="Genomic_DNA"/>
</dbReference>
<dbReference type="CDD" id="cd05259">
    <property type="entry name" value="PCBER_SDR_a"/>
    <property type="match status" value="1"/>
</dbReference>
<dbReference type="InterPro" id="IPR008030">
    <property type="entry name" value="NmrA-like"/>
</dbReference>
<dbReference type="GeneID" id="89969869"/>